<gene>
    <name evidence="10" type="ORF">BOTBODRAFT_26601</name>
</gene>
<keyword evidence="3" id="KW-0597">Phosphoprotein</keyword>
<protein>
    <recommendedName>
        <fullName evidence="9">Transcription elongation factor Eaf N-terminal domain-containing protein</fullName>
    </recommendedName>
</protein>
<evidence type="ECO:0000313" key="11">
    <source>
        <dbReference type="Proteomes" id="UP000027195"/>
    </source>
</evidence>
<dbReference type="HOGENOM" id="CLU_017136_0_0_1"/>
<evidence type="ECO:0000313" key="10">
    <source>
        <dbReference type="EMBL" id="KDQ20597.1"/>
    </source>
</evidence>
<name>A0A067N8Y8_BOTB1</name>
<dbReference type="InterPro" id="IPR027093">
    <property type="entry name" value="EAF_fam"/>
</dbReference>
<dbReference type="AlphaFoldDB" id="A0A067N8Y8"/>
<proteinExistence type="inferred from homology"/>
<evidence type="ECO:0000259" key="9">
    <source>
        <dbReference type="Pfam" id="PF09816"/>
    </source>
</evidence>
<keyword evidence="4" id="KW-0805">Transcription regulation</keyword>
<comment type="subcellular location">
    <subcellularLocation>
        <location evidence="1">Nucleus</location>
    </subcellularLocation>
</comment>
<feature type="region of interest" description="Disordered" evidence="8">
    <location>
        <begin position="136"/>
        <end position="196"/>
    </location>
</feature>
<feature type="compositionally biased region" description="Acidic residues" evidence="8">
    <location>
        <begin position="353"/>
        <end position="384"/>
    </location>
</feature>
<dbReference type="STRING" id="930990.A0A067N8Y8"/>
<feature type="compositionally biased region" description="Acidic residues" evidence="8">
    <location>
        <begin position="316"/>
        <end position="329"/>
    </location>
</feature>
<evidence type="ECO:0000256" key="4">
    <source>
        <dbReference type="ARBA" id="ARBA00023015"/>
    </source>
</evidence>
<feature type="compositionally biased region" description="Low complexity" evidence="8">
    <location>
        <begin position="297"/>
        <end position="310"/>
    </location>
</feature>
<evidence type="ECO:0000256" key="1">
    <source>
        <dbReference type="ARBA" id="ARBA00004123"/>
    </source>
</evidence>
<keyword evidence="7" id="KW-0539">Nucleus</keyword>
<dbReference type="PANTHER" id="PTHR15970">
    <property type="entry name" value="ELL-ASSOCIATED FACTOR EAF"/>
    <property type="match status" value="1"/>
</dbReference>
<dbReference type="InterPro" id="IPR019194">
    <property type="entry name" value="Tscrpt_elong_fac_Eaf_N"/>
</dbReference>
<sequence>MSTSVAQLDWQPPAGKCAVNVGASFLRALQLPKNFPASGSTDDDHYSFKYKFRPESVDATRPGRIDNLQPLSDGRSTFQLERGGTQNERHIFTGTQQIPKDWECVLIYDEDTQSFTLERLDACMNLTYDQALSKAARNSPPSFSTSLPASPLPVAARTPPSTHPSRSVKKVPNIPPPPQEIEEGEEEEEEEEGDDDDFLMRGLMMDIAAPEEKVPPAVKAQPRPPARPRPKPASPKGRGKRAAAASIDDGVETIDFVPPMRQPKKGRASPPAKSLVPPSLPPKPAPASAPTPKPMALSLPPLQAPSSSIPTIVPPFEEEEEEGEEDFEEILIPMPSQIPATPVPVQPIIGELTDSDDSGSEESASEEEETGSDAAGEDDDDDDDFLARAFGGDVEEIAPPPPPPASGGPVSLNRLFGGDGGVVFEELSSSEEEED</sequence>
<feature type="compositionally biased region" description="Acidic residues" evidence="8">
    <location>
        <begin position="180"/>
        <end position="196"/>
    </location>
</feature>
<evidence type="ECO:0000256" key="7">
    <source>
        <dbReference type="ARBA" id="ARBA00023242"/>
    </source>
</evidence>
<evidence type="ECO:0000256" key="6">
    <source>
        <dbReference type="ARBA" id="ARBA00023163"/>
    </source>
</evidence>
<feature type="compositionally biased region" description="Pro residues" evidence="8">
    <location>
        <begin position="222"/>
        <end position="233"/>
    </location>
</feature>
<accession>A0A067N8Y8</accession>
<keyword evidence="11" id="KW-1185">Reference proteome</keyword>
<evidence type="ECO:0000256" key="8">
    <source>
        <dbReference type="SAM" id="MobiDB-lite"/>
    </source>
</evidence>
<dbReference type="Pfam" id="PF09816">
    <property type="entry name" value="EAF"/>
    <property type="match status" value="1"/>
</dbReference>
<dbReference type="Proteomes" id="UP000027195">
    <property type="component" value="Unassembled WGS sequence"/>
</dbReference>
<evidence type="ECO:0000256" key="2">
    <source>
        <dbReference type="ARBA" id="ARBA00007798"/>
    </source>
</evidence>
<keyword evidence="6" id="KW-0804">Transcription</keyword>
<dbReference type="InParanoid" id="A0A067N8Y8"/>
<dbReference type="EMBL" id="KL198017">
    <property type="protein sequence ID" value="KDQ20597.1"/>
    <property type="molecule type" value="Genomic_DNA"/>
</dbReference>
<feature type="domain" description="Transcription elongation factor Eaf N-terminal" evidence="9">
    <location>
        <begin position="19"/>
        <end position="130"/>
    </location>
</feature>
<dbReference type="GO" id="GO:0032783">
    <property type="term" value="C:super elongation complex"/>
    <property type="evidence" value="ECO:0007669"/>
    <property type="project" value="InterPro"/>
</dbReference>
<feature type="compositionally biased region" description="Polar residues" evidence="8">
    <location>
        <begin position="139"/>
        <end position="148"/>
    </location>
</feature>
<feature type="compositionally biased region" description="Pro residues" evidence="8">
    <location>
        <begin position="278"/>
        <end position="293"/>
    </location>
</feature>
<organism evidence="10 11">
    <name type="scientific">Botryobasidium botryosum (strain FD-172 SS1)</name>
    <dbReference type="NCBI Taxonomy" id="930990"/>
    <lineage>
        <taxon>Eukaryota</taxon>
        <taxon>Fungi</taxon>
        <taxon>Dikarya</taxon>
        <taxon>Basidiomycota</taxon>
        <taxon>Agaricomycotina</taxon>
        <taxon>Agaricomycetes</taxon>
        <taxon>Cantharellales</taxon>
        <taxon>Botryobasidiaceae</taxon>
        <taxon>Botryobasidium</taxon>
    </lineage>
</organism>
<evidence type="ECO:0000256" key="5">
    <source>
        <dbReference type="ARBA" id="ARBA00023159"/>
    </source>
</evidence>
<dbReference type="OrthoDB" id="125903at2759"/>
<dbReference type="GO" id="GO:0006368">
    <property type="term" value="P:transcription elongation by RNA polymerase II"/>
    <property type="evidence" value="ECO:0007669"/>
    <property type="project" value="InterPro"/>
</dbReference>
<comment type="similarity">
    <text evidence="2">Belongs to the EAF family.</text>
</comment>
<feature type="compositionally biased region" description="Low complexity" evidence="8">
    <location>
        <begin position="268"/>
        <end position="277"/>
    </location>
</feature>
<reference evidence="11" key="1">
    <citation type="journal article" date="2014" name="Proc. Natl. Acad. Sci. U.S.A.">
        <title>Extensive sampling of basidiomycete genomes demonstrates inadequacy of the white-rot/brown-rot paradigm for wood decay fungi.</title>
        <authorList>
            <person name="Riley R."/>
            <person name="Salamov A.A."/>
            <person name="Brown D.W."/>
            <person name="Nagy L.G."/>
            <person name="Floudas D."/>
            <person name="Held B.W."/>
            <person name="Levasseur A."/>
            <person name="Lombard V."/>
            <person name="Morin E."/>
            <person name="Otillar R."/>
            <person name="Lindquist E.A."/>
            <person name="Sun H."/>
            <person name="LaButti K.M."/>
            <person name="Schmutz J."/>
            <person name="Jabbour D."/>
            <person name="Luo H."/>
            <person name="Baker S.E."/>
            <person name="Pisabarro A.G."/>
            <person name="Walton J.D."/>
            <person name="Blanchette R.A."/>
            <person name="Henrissat B."/>
            <person name="Martin F."/>
            <person name="Cullen D."/>
            <person name="Hibbett D.S."/>
            <person name="Grigoriev I.V."/>
        </authorList>
    </citation>
    <scope>NUCLEOTIDE SEQUENCE [LARGE SCALE GENOMIC DNA]</scope>
    <source>
        <strain evidence="11">FD-172 SS1</strain>
    </source>
</reference>
<feature type="region of interest" description="Disordered" evidence="8">
    <location>
        <begin position="208"/>
        <end position="435"/>
    </location>
</feature>
<keyword evidence="5" id="KW-0010">Activator</keyword>
<dbReference type="PANTHER" id="PTHR15970:SF2">
    <property type="entry name" value="ELL-ASSOCIATED FACTOR EAF"/>
    <property type="match status" value="1"/>
</dbReference>
<evidence type="ECO:0000256" key="3">
    <source>
        <dbReference type="ARBA" id="ARBA00022553"/>
    </source>
</evidence>
<dbReference type="GO" id="GO:0003711">
    <property type="term" value="F:transcription elongation factor activity"/>
    <property type="evidence" value="ECO:0007669"/>
    <property type="project" value="TreeGrafter"/>
</dbReference>